<feature type="compositionally biased region" description="Basic and acidic residues" evidence="1">
    <location>
        <begin position="1"/>
        <end position="11"/>
    </location>
</feature>
<dbReference type="EMBL" id="VSRR010135543">
    <property type="protein sequence ID" value="MPD03295.1"/>
    <property type="molecule type" value="Genomic_DNA"/>
</dbReference>
<organism evidence="2 3">
    <name type="scientific">Portunus trituberculatus</name>
    <name type="common">Swimming crab</name>
    <name type="synonym">Neptunus trituberculatus</name>
    <dbReference type="NCBI Taxonomy" id="210409"/>
    <lineage>
        <taxon>Eukaryota</taxon>
        <taxon>Metazoa</taxon>
        <taxon>Ecdysozoa</taxon>
        <taxon>Arthropoda</taxon>
        <taxon>Crustacea</taxon>
        <taxon>Multicrustacea</taxon>
        <taxon>Malacostraca</taxon>
        <taxon>Eumalacostraca</taxon>
        <taxon>Eucarida</taxon>
        <taxon>Decapoda</taxon>
        <taxon>Pleocyemata</taxon>
        <taxon>Brachyura</taxon>
        <taxon>Eubrachyura</taxon>
        <taxon>Portunoidea</taxon>
        <taxon>Portunidae</taxon>
        <taxon>Portuninae</taxon>
        <taxon>Portunus</taxon>
    </lineage>
</organism>
<accession>A0A5B7KFD3</accession>
<dbReference type="Proteomes" id="UP000324222">
    <property type="component" value="Unassembled WGS sequence"/>
</dbReference>
<gene>
    <name evidence="2" type="ORF">E2C01_098923</name>
</gene>
<protein>
    <submittedName>
        <fullName evidence="2">Uncharacterized protein</fullName>
    </submittedName>
</protein>
<feature type="region of interest" description="Disordered" evidence="1">
    <location>
        <begin position="1"/>
        <end position="55"/>
    </location>
</feature>
<evidence type="ECO:0000256" key="1">
    <source>
        <dbReference type="SAM" id="MobiDB-lite"/>
    </source>
</evidence>
<evidence type="ECO:0000313" key="3">
    <source>
        <dbReference type="Proteomes" id="UP000324222"/>
    </source>
</evidence>
<proteinExistence type="predicted"/>
<sequence>MHGYGLDHETGLPHLQLPQYMEEGGHMGHPYGHPPSNPSAQYPGTPSELSSTSSD</sequence>
<feature type="compositionally biased region" description="Polar residues" evidence="1">
    <location>
        <begin position="38"/>
        <end position="55"/>
    </location>
</feature>
<reference evidence="2 3" key="1">
    <citation type="submission" date="2019-05" db="EMBL/GenBank/DDBJ databases">
        <title>Another draft genome of Portunus trituberculatus and its Hox gene families provides insights of decapod evolution.</title>
        <authorList>
            <person name="Jeong J.-H."/>
            <person name="Song I."/>
            <person name="Kim S."/>
            <person name="Choi T."/>
            <person name="Kim D."/>
            <person name="Ryu S."/>
            <person name="Kim W."/>
        </authorList>
    </citation>
    <scope>NUCLEOTIDE SEQUENCE [LARGE SCALE GENOMIC DNA]</scope>
    <source>
        <tissue evidence="2">Muscle</tissue>
    </source>
</reference>
<dbReference type="OrthoDB" id="125004at2759"/>
<comment type="caution">
    <text evidence="2">The sequence shown here is derived from an EMBL/GenBank/DDBJ whole genome shotgun (WGS) entry which is preliminary data.</text>
</comment>
<dbReference type="AlphaFoldDB" id="A0A5B7KFD3"/>
<name>A0A5B7KFD3_PORTR</name>
<keyword evidence="3" id="KW-1185">Reference proteome</keyword>
<evidence type="ECO:0000313" key="2">
    <source>
        <dbReference type="EMBL" id="MPD03295.1"/>
    </source>
</evidence>